<dbReference type="InterPro" id="IPR029060">
    <property type="entry name" value="PIN-like_dom_sf"/>
</dbReference>
<dbReference type="CDD" id="cd09870">
    <property type="entry name" value="PIN_YEN1"/>
    <property type="match status" value="1"/>
</dbReference>
<dbReference type="AlphaFoldDB" id="A0A6A4GF08"/>
<dbReference type="Gene3D" id="3.40.50.1010">
    <property type="entry name" value="5'-nuclease"/>
    <property type="match status" value="2"/>
</dbReference>
<organism evidence="2 3">
    <name type="scientific">Gymnopus androsaceus JB14</name>
    <dbReference type="NCBI Taxonomy" id="1447944"/>
    <lineage>
        <taxon>Eukaryota</taxon>
        <taxon>Fungi</taxon>
        <taxon>Dikarya</taxon>
        <taxon>Basidiomycota</taxon>
        <taxon>Agaricomycotina</taxon>
        <taxon>Agaricomycetes</taxon>
        <taxon>Agaricomycetidae</taxon>
        <taxon>Agaricales</taxon>
        <taxon>Marasmiineae</taxon>
        <taxon>Omphalotaceae</taxon>
        <taxon>Gymnopus</taxon>
    </lineage>
</organism>
<dbReference type="Proteomes" id="UP000799118">
    <property type="component" value="Unassembled WGS sequence"/>
</dbReference>
<dbReference type="Pfam" id="PF00867">
    <property type="entry name" value="XPG_I"/>
    <property type="match status" value="1"/>
</dbReference>
<dbReference type="OrthoDB" id="3005703at2759"/>
<evidence type="ECO:0000313" key="2">
    <source>
        <dbReference type="EMBL" id="KAE9384142.1"/>
    </source>
</evidence>
<name>A0A6A4GF08_9AGAR</name>
<protein>
    <submittedName>
        <fullName evidence="2">PIN domain-like protein</fullName>
    </submittedName>
</protein>
<dbReference type="SUPFAM" id="SSF88723">
    <property type="entry name" value="PIN domain-like"/>
    <property type="match status" value="1"/>
</dbReference>
<proteinExistence type="predicted"/>
<evidence type="ECO:0000313" key="3">
    <source>
        <dbReference type="Proteomes" id="UP000799118"/>
    </source>
</evidence>
<dbReference type="EMBL" id="ML770211">
    <property type="protein sequence ID" value="KAE9384142.1"/>
    <property type="molecule type" value="Genomic_DNA"/>
</dbReference>
<dbReference type="PRINTS" id="PR00853">
    <property type="entry name" value="XPGRADSUPER"/>
</dbReference>
<dbReference type="GO" id="GO:0006281">
    <property type="term" value="P:DNA repair"/>
    <property type="evidence" value="ECO:0007669"/>
    <property type="project" value="UniProtKB-ARBA"/>
</dbReference>
<dbReference type="InterPro" id="IPR006086">
    <property type="entry name" value="XPG-I_dom"/>
</dbReference>
<evidence type="ECO:0000259" key="1">
    <source>
        <dbReference type="SMART" id="SM00484"/>
    </source>
</evidence>
<dbReference type="SUPFAM" id="SSF47807">
    <property type="entry name" value="5' to 3' exonuclease, C-terminal subdomain"/>
    <property type="match status" value="1"/>
</dbReference>
<sequence>MGVPGLWSLLKSTGFTCNFADYARDHGFIQKHNSSRVFHLGIDASLLLDGFRAADKAVGQLHASNTTLTQLFQFLCQLSQAPSTHCIFVYDGDERPSKLVAMFGYRVHIAKGEGDAELSVMNNLGVINAVLTRDSDAFPFGAKCVMRVDPIKSTAANLVVVVFHAKTIQEHLGISQGGFVLAALLLGNDIDEGIHGIGPKTVLALVQCRFGDTLLSVYNQFSTMPRQLSESCKQLQHDIAHEIQQNKHHRLSKCNLKLAKEFMDAQFPSLNASRALKGPISAHTMYSMYSIPTLIDAPLKLLEVFMGIPVDVTGPLVKSNQKWMVRD</sequence>
<dbReference type="PANTHER" id="PTHR11081:SF75">
    <property type="entry name" value="ENDONUCLEASE, PUTATIVE (AFU_ORTHOLOGUE AFUA_3G13260)-RELATED"/>
    <property type="match status" value="1"/>
</dbReference>
<dbReference type="Gene3D" id="1.10.150.20">
    <property type="entry name" value="5' to 3' exonuclease, C-terminal subdomain"/>
    <property type="match status" value="1"/>
</dbReference>
<accession>A0A6A4GF08</accession>
<dbReference type="SMART" id="SM00484">
    <property type="entry name" value="XPGI"/>
    <property type="match status" value="1"/>
</dbReference>
<dbReference type="InterPro" id="IPR036279">
    <property type="entry name" value="5-3_exonuclease_C_sf"/>
</dbReference>
<feature type="domain" description="XPG-I" evidence="1">
    <location>
        <begin position="101"/>
        <end position="174"/>
    </location>
</feature>
<gene>
    <name evidence="2" type="ORF">BT96DRAFT_1008380</name>
</gene>
<dbReference type="PANTHER" id="PTHR11081">
    <property type="entry name" value="FLAP ENDONUCLEASE FAMILY MEMBER"/>
    <property type="match status" value="1"/>
</dbReference>
<reference evidence="2" key="1">
    <citation type="journal article" date="2019" name="Environ. Microbiol.">
        <title>Fungal ecological strategies reflected in gene transcription - a case study of two litter decomposers.</title>
        <authorList>
            <person name="Barbi F."/>
            <person name="Kohler A."/>
            <person name="Barry K."/>
            <person name="Baskaran P."/>
            <person name="Daum C."/>
            <person name="Fauchery L."/>
            <person name="Ihrmark K."/>
            <person name="Kuo A."/>
            <person name="LaButti K."/>
            <person name="Lipzen A."/>
            <person name="Morin E."/>
            <person name="Grigoriev I.V."/>
            <person name="Henrissat B."/>
            <person name="Lindahl B."/>
            <person name="Martin F."/>
        </authorList>
    </citation>
    <scope>NUCLEOTIDE SEQUENCE</scope>
    <source>
        <strain evidence="2">JB14</strain>
    </source>
</reference>
<dbReference type="GO" id="GO:0017108">
    <property type="term" value="F:5'-flap endonuclease activity"/>
    <property type="evidence" value="ECO:0007669"/>
    <property type="project" value="TreeGrafter"/>
</dbReference>
<dbReference type="InterPro" id="IPR006084">
    <property type="entry name" value="XPG/Rad2"/>
</dbReference>
<keyword evidence="3" id="KW-1185">Reference proteome</keyword>